<sequence length="108" mass="12536">MNIIFYICAAYIAIAESRGLAEGRDCGGGRLSDYMQTDSGGGGDYGVEKDERQEAKEWEIRRNAPKGHPVCWITFNFFDCRGCEEIKDFYVTIKREKMREFFKQGFYF</sequence>
<protein>
    <submittedName>
        <fullName evidence="1">Uncharacterized protein</fullName>
    </submittedName>
</protein>
<keyword evidence="2" id="KW-1185">Reference proteome</keyword>
<organism evidence="1 2">
    <name type="scientific">Forsythia ovata</name>
    <dbReference type="NCBI Taxonomy" id="205694"/>
    <lineage>
        <taxon>Eukaryota</taxon>
        <taxon>Viridiplantae</taxon>
        <taxon>Streptophyta</taxon>
        <taxon>Embryophyta</taxon>
        <taxon>Tracheophyta</taxon>
        <taxon>Spermatophyta</taxon>
        <taxon>Magnoliopsida</taxon>
        <taxon>eudicotyledons</taxon>
        <taxon>Gunneridae</taxon>
        <taxon>Pentapetalae</taxon>
        <taxon>asterids</taxon>
        <taxon>lamiids</taxon>
        <taxon>Lamiales</taxon>
        <taxon>Oleaceae</taxon>
        <taxon>Forsythieae</taxon>
        <taxon>Forsythia</taxon>
    </lineage>
</organism>
<name>A0ABD1PKD4_9LAMI</name>
<reference evidence="2" key="1">
    <citation type="submission" date="2024-07" db="EMBL/GenBank/DDBJ databases">
        <title>Two chromosome-level genome assemblies of Korean endemic species Abeliophyllum distichum and Forsythia ovata (Oleaceae).</title>
        <authorList>
            <person name="Jang H."/>
        </authorList>
    </citation>
    <scope>NUCLEOTIDE SEQUENCE [LARGE SCALE GENOMIC DNA]</scope>
</reference>
<gene>
    <name evidence="1" type="ORF">Fot_52040</name>
</gene>
<accession>A0ABD1PKD4</accession>
<dbReference type="EMBL" id="JBFOLJ010000018">
    <property type="protein sequence ID" value="KAL2464084.1"/>
    <property type="molecule type" value="Genomic_DNA"/>
</dbReference>
<dbReference type="Proteomes" id="UP001604277">
    <property type="component" value="Unassembled WGS sequence"/>
</dbReference>
<proteinExistence type="predicted"/>
<dbReference type="AlphaFoldDB" id="A0ABD1PKD4"/>
<evidence type="ECO:0000313" key="1">
    <source>
        <dbReference type="EMBL" id="KAL2464084.1"/>
    </source>
</evidence>
<evidence type="ECO:0000313" key="2">
    <source>
        <dbReference type="Proteomes" id="UP001604277"/>
    </source>
</evidence>
<comment type="caution">
    <text evidence="1">The sequence shown here is derived from an EMBL/GenBank/DDBJ whole genome shotgun (WGS) entry which is preliminary data.</text>
</comment>